<keyword evidence="3 5" id="KW-0378">Hydrolase</keyword>
<dbReference type="GO" id="GO:0008448">
    <property type="term" value="F:N-acetylglucosamine-6-phosphate deacetylase activity"/>
    <property type="evidence" value="ECO:0007669"/>
    <property type="project" value="InterPro"/>
</dbReference>
<evidence type="ECO:0000256" key="3">
    <source>
        <dbReference type="ARBA" id="ARBA00022801"/>
    </source>
</evidence>
<dbReference type="SUPFAM" id="SSF51338">
    <property type="entry name" value="Composite domain of metallo-dependent hydrolases"/>
    <property type="match status" value="1"/>
</dbReference>
<comment type="cofactor">
    <cofactor evidence="8">
        <name>a divalent metal cation</name>
        <dbReference type="ChEBI" id="CHEBI:60240"/>
    </cofactor>
    <text evidence="8">Binds 1 divalent metal cation per subunit.</text>
</comment>
<feature type="binding site" evidence="7">
    <location>
        <position position="243"/>
    </location>
    <ligand>
        <name>substrate</name>
    </ligand>
</feature>
<evidence type="ECO:0000256" key="7">
    <source>
        <dbReference type="PIRSR" id="PIRSR038994-2"/>
    </source>
</evidence>
<dbReference type="RefSeq" id="WP_073716342.1">
    <property type="nucleotide sequence ID" value="NZ_MQVR01000023.1"/>
</dbReference>
<feature type="binding site" evidence="8">
    <location>
        <position position="128"/>
    </location>
    <ligand>
        <name>Zn(2+)</name>
        <dbReference type="ChEBI" id="CHEBI:29105"/>
    </ligand>
</feature>
<protein>
    <submittedName>
        <fullName evidence="11">N-acetylglucosamine-6-phosphate deacetylase</fullName>
    </submittedName>
</protein>
<feature type="binding site" evidence="7">
    <location>
        <begin position="327"/>
        <end position="329"/>
    </location>
    <ligand>
        <name>substrate</name>
    </ligand>
</feature>
<organism evidence="11 12">
    <name type="scientific">Bowdeniella nasicola</name>
    <dbReference type="NCBI Taxonomy" id="208480"/>
    <lineage>
        <taxon>Bacteria</taxon>
        <taxon>Bacillati</taxon>
        <taxon>Actinomycetota</taxon>
        <taxon>Actinomycetes</taxon>
        <taxon>Actinomycetales</taxon>
        <taxon>Actinomycetaceae</taxon>
        <taxon>Bowdeniella</taxon>
    </lineage>
</organism>
<evidence type="ECO:0000256" key="6">
    <source>
        <dbReference type="PIRSR" id="PIRSR038994-1"/>
    </source>
</evidence>
<dbReference type="Gene3D" id="2.30.40.10">
    <property type="entry name" value="Urease, subunit C, domain 1"/>
    <property type="match status" value="1"/>
</dbReference>
<gene>
    <name evidence="11" type="ORF">BSZ39_05325</name>
</gene>
<feature type="binding site" evidence="7">
    <location>
        <position position="270"/>
    </location>
    <ligand>
        <name>substrate</name>
    </ligand>
</feature>
<dbReference type="InterPro" id="IPR003764">
    <property type="entry name" value="GlcNAc_6-P_deAcase"/>
</dbReference>
<proteinExistence type="inferred from homology"/>
<dbReference type="STRING" id="208480.SAMN02910418_00200"/>
<evidence type="ECO:0000313" key="12">
    <source>
        <dbReference type="Proteomes" id="UP000185628"/>
    </source>
</evidence>
<reference evidence="12" key="1">
    <citation type="submission" date="2016-12" db="EMBL/GenBank/DDBJ databases">
        <authorList>
            <person name="Meng X."/>
        </authorList>
    </citation>
    <scope>NUCLEOTIDE SEQUENCE [LARGE SCALE GENOMIC DNA]</scope>
    <source>
        <strain evidence="12">DSM 19116</strain>
    </source>
</reference>
<dbReference type="AlphaFoldDB" id="A0A1Q5Q3C8"/>
<sequence length="399" mass="41395">MSVVALRGKVITPDEILTDGLVCFEGEQLTYVGDAAAASEEQRTGAEEVSGYVVPGLVDIHCHGGGGKSFPDAESVEDAMVAVLEHRRAGTTSLVASTVTASPETLRARTATLRQVCDAGDLVGIHWEGPFISCERCGAQDPSLIIPPDPELTRELCEIAGPFAFTMTIAPEKELVAGDGGVADVLIRHGALPSFGHTDAGPADTEEALRDGAARIAAAGDAARSPRATSTHTFNGMRPLHHREPGPIPAMLAAAQRGELVLELIADGIHLDPSLVKHIYELVGRETCVFVTDAMAAAGMADGTYRLGSMDVTVADGVARLTGGTSIAGGTSRLMDQVRLMAGSGIELLDAVYMASTGPAVVLGRSDIGALVAGSRADVLVVDEDLMPTRVYHGGVVVE</sequence>
<evidence type="ECO:0000256" key="9">
    <source>
        <dbReference type="SAM" id="MobiDB-lite"/>
    </source>
</evidence>
<feature type="binding site" evidence="7">
    <location>
        <position position="139"/>
    </location>
    <ligand>
        <name>substrate</name>
    </ligand>
</feature>
<feature type="binding site" evidence="8">
    <location>
        <position position="232"/>
    </location>
    <ligand>
        <name>Zn(2+)</name>
        <dbReference type="ChEBI" id="CHEBI:29105"/>
    </ligand>
</feature>
<keyword evidence="2 8" id="KW-0479">Metal-binding</keyword>
<feature type="domain" description="Amidohydrolase-related" evidence="10">
    <location>
        <begin position="52"/>
        <end position="392"/>
    </location>
</feature>
<dbReference type="InterPro" id="IPR011059">
    <property type="entry name" value="Metal-dep_hydrolase_composite"/>
</dbReference>
<keyword evidence="12" id="KW-1185">Reference proteome</keyword>
<feature type="region of interest" description="Disordered" evidence="9">
    <location>
        <begin position="218"/>
        <end position="240"/>
    </location>
</feature>
<dbReference type="Gene3D" id="3.20.20.140">
    <property type="entry name" value="Metal-dependent hydrolases"/>
    <property type="match status" value="1"/>
</dbReference>
<evidence type="ECO:0000256" key="2">
    <source>
        <dbReference type="ARBA" id="ARBA00022723"/>
    </source>
</evidence>
<keyword evidence="4 5" id="KW-0119">Carbohydrate metabolism</keyword>
<dbReference type="GO" id="GO:0006046">
    <property type="term" value="P:N-acetylglucosamine catabolic process"/>
    <property type="evidence" value="ECO:0007669"/>
    <property type="project" value="TreeGrafter"/>
</dbReference>
<dbReference type="Proteomes" id="UP000185628">
    <property type="component" value="Unassembled WGS sequence"/>
</dbReference>
<evidence type="ECO:0000256" key="8">
    <source>
        <dbReference type="PIRSR" id="PIRSR038994-3"/>
    </source>
</evidence>
<evidence type="ECO:0000256" key="1">
    <source>
        <dbReference type="ARBA" id="ARBA00010716"/>
    </source>
</evidence>
<comment type="caution">
    <text evidence="11">The sequence shown here is derived from an EMBL/GenBank/DDBJ whole genome shotgun (WGS) entry which is preliminary data.</text>
</comment>
<feature type="active site" description="Proton donor/acceptor" evidence="6">
    <location>
        <position position="293"/>
    </location>
</feature>
<evidence type="ECO:0000259" key="10">
    <source>
        <dbReference type="Pfam" id="PF01979"/>
    </source>
</evidence>
<dbReference type="OrthoDB" id="9776488at2"/>
<dbReference type="PANTHER" id="PTHR11113:SF14">
    <property type="entry name" value="N-ACETYLGLUCOSAMINE-6-PHOSPHATE DEACETYLASE"/>
    <property type="match status" value="1"/>
</dbReference>
<feature type="binding site" evidence="8">
    <location>
        <position position="197"/>
    </location>
    <ligand>
        <name>Zn(2+)</name>
        <dbReference type="ChEBI" id="CHEBI:29105"/>
    </ligand>
</feature>
<comment type="similarity">
    <text evidence="1 5">Belongs to the metallo-dependent hydrolases superfamily. NagA family.</text>
</comment>
<dbReference type="Pfam" id="PF01979">
    <property type="entry name" value="Amidohydro_1"/>
    <property type="match status" value="1"/>
</dbReference>
<dbReference type="PANTHER" id="PTHR11113">
    <property type="entry name" value="N-ACETYLGLUCOSAMINE-6-PHOSPHATE DEACETYLASE"/>
    <property type="match status" value="1"/>
</dbReference>
<dbReference type="SUPFAM" id="SSF51556">
    <property type="entry name" value="Metallo-dependent hydrolases"/>
    <property type="match status" value="1"/>
</dbReference>
<dbReference type="EMBL" id="MQVR01000023">
    <property type="protein sequence ID" value="OKL54199.1"/>
    <property type="molecule type" value="Genomic_DNA"/>
</dbReference>
<dbReference type="InterPro" id="IPR032466">
    <property type="entry name" value="Metal_Hydrolase"/>
</dbReference>
<evidence type="ECO:0000313" key="11">
    <source>
        <dbReference type="EMBL" id="OKL54199.1"/>
    </source>
</evidence>
<dbReference type="GO" id="GO:0046872">
    <property type="term" value="F:metal ion binding"/>
    <property type="evidence" value="ECO:0007669"/>
    <property type="project" value="UniProtKB-KW"/>
</dbReference>
<accession>A0A1Q5Q3C8</accession>
<name>A0A1Q5Q3C8_9ACTO</name>
<dbReference type="InterPro" id="IPR006680">
    <property type="entry name" value="Amidohydro-rel"/>
</dbReference>
<dbReference type="PIRSF" id="PIRSF038994">
    <property type="entry name" value="NagA"/>
    <property type="match status" value="1"/>
</dbReference>
<feature type="compositionally biased region" description="Low complexity" evidence="9">
    <location>
        <begin position="218"/>
        <end position="228"/>
    </location>
</feature>
<evidence type="ECO:0000256" key="5">
    <source>
        <dbReference type="PIRNR" id="PIRNR038994"/>
    </source>
</evidence>
<evidence type="ECO:0000256" key="4">
    <source>
        <dbReference type="ARBA" id="ARBA00023277"/>
    </source>
</evidence>
<feature type="binding site" evidence="7">
    <location>
        <begin position="235"/>
        <end position="236"/>
    </location>
    <ligand>
        <name>substrate</name>
    </ligand>
</feature>